<dbReference type="VEuPathDB" id="FungiDB:H310_10888"/>
<evidence type="ECO:0000256" key="2">
    <source>
        <dbReference type="ARBA" id="ARBA00022771"/>
    </source>
</evidence>
<evidence type="ECO:0000256" key="1">
    <source>
        <dbReference type="ARBA" id="ARBA00022723"/>
    </source>
</evidence>
<dbReference type="SUPFAM" id="SSF57903">
    <property type="entry name" value="FYVE/PHD zinc finger"/>
    <property type="match status" value="1"/>
</dbReference>
<dbReference type="InterPro" id="IPR011011">
    <property type="entry name" value="Znf_FYVE_PHD"/>
</dbReference>
<dbReference type="GO" id="GO:0008270">
    <property type="term" value="F:zinc ion binding"/>
    <property type="evidence" value="ECO:0007669"/>
    <property type="project" value="UniProtKB-KW"/>
</dbReference>
<dbReference type="GeneID" id="20087938"/>
<evidence type="ECO:0000259" key="4">
    <source>
        <dbReference type="Pfam" id="PF01363"/>
    </source>
</evidence>
<name>A0A024TPB3_9STRA</name>
<sequence>MLPTADVFDCQPLTASARNDLLDIAGRAWKGLVENAIASEVYPIDKIVRNTTTGRCATLRRPRDIVNATEGVVAHSRTRATIEQAADFFYLDTPAKAHHFARVMDELVEAKRALYPLVDRPLTDDMVSNETTSSPLDYISVDWMMIKLKKGVPARDLCYLEIHKEFKFSCRITGVTRRGWVRCIHSVRMDCCPDMQKRFGVIRMEIHRSGHVFMESNEPGVLEYYKLYFGSPRGAFLGNYFNGLYLKGAMRTSARSVLNLDEHFTTERLKPLLSAPLDMSLANATSCKTCRVAFTWRNPKKLCRACGDPICPQCSSLWGLTLQGSTIKVPLCKRCVGPGLDFDEADALYLIESKDRKQRYSTASSVLSSIRDTYLSIEMSSCDSNESVVSAHNQEILNSIDQQKELLHLLQERLAAIQPAY</sequence>
<keyword evidence="1" id="KW-0479">Metal-binding</keyword>
<keyword evidence="3" id="KW-0862">Zinc</keyword>
<dbReference type="InterPro" id="IPR000306">
    <property type="entry name" value="Znf_FYVE"/>
</dbReference>
<dbReference type="PANTHER" id="PTHR13510">
    <property type="entry name" value="FYVE-FINGER-CONTAINING RAB5 EFFECTOR PROTEIN RABENOSYN-5-RELATED"/>
    <property type="match status" value="1"/>
</dbReference>
<dbReference type="OrthoDB" id="69297at2759"/>
<proteinExistence type="predicted"/>
<dbReference type="Pfam" id="PF01363">
    <property type="entry name" value="FYVE"/>
    <property type="match status" value="1"/>
</dbReference>
<dbReference type="InterPro" id="IPR052727">
    <property type="entry name" value="Rab4/Rab5_effector"/>
</dbReference>
<dbReference type="InterPro" id="IPR023393">
    <property type="entry name" value="START-like_dom_sf"/>
</dbReference>
<evidence type="ECO:0000313" key="5">
    <source>
        <dbReference type="EMBL" id="ETV95844.1"/>
    </source>
</evidence>
<organism evidence="5">
    <name type="scientific">Aphanomyces invadans</name>
    <dbReference type="NCBI Taxonomy" id="157072"/>
    <lineage>
        <taxon>Eukaryota</taxon>
        <taxon>Sar</taxon>
        <taxon>Stramenopiles</taxon>
        <taxon>Oomycota</taxon>
        <taxon>Saprolegniomycetes</taxon>
        <taxon>Saprolegniales</taxon>
        <taxon>Verrucalvaceae</taxon>
        <taxon>Aphanomyces</taxon>
    </lineage>
</organism>
<dbReference type="AlphaFoldDB" id="A0A024TPB3"/>
<dbReference type="Gene3D" id="3.30.530.20">
    <property type="match status" value="1"/>
</dbReference>
<dbReference type="PANTHER" id="PTHR13510:SF44">
    <property type="entry name" value="RABENOSYN-5"/>
    <property type="match status" value="1"/>
</dbReference>
<evidence type="ECO:0000256" key="3">
    <source>
        <dbReference type="ARBA" id="ARBA00022833"/>
    </source>
</evidence>
<dbReference type="RefSeq" id="XP_008875595.1">
    <property type="nucleotide sequence ID" value="XM_008877373.1"/>
</dbReference>
<dbReference type="CDD" id="cd00065">
    <property type="entry name" value="FYVE_like_SF"/>
    <property type="match status" value="1"/>
</dbReference>
<gene>
    <name evidence="5" type="ORF">H310_10888</name>
</gene>
<keyword evidence="2" id="KW-0863">Zinc-finger</keyword>
<protein>
    <recommendedName>
        <fullName evidence="4">FYVE zinc finger domain-containing protein</fullName>
    </recommendedName>
</protein>
<accession>A0A024TPB3</accession>
<dbReference type="EMBL" id="KI913979">
    <property type="protein sequence ID" value="ETV95844.1"/>
    <property type="molecule type" value="Genomic_DNA"/>
</dbReference>
<dbReference type="Gene3D" id="3.30.40.10">
    <property type="entry name" value="Zinc/RING finger domain, C3HC4 (zinc finger)"/>
    <property type="match status" value="1"/>
</dbReference>
<feature type="domain" description="FYVE zinc finger" evidence="4">
    <location>
        <begin position="283"/>
        <end position="336"/>
    </location>
</feature>
<dbReference type="InterPro" id="IPR013083">
    <property type="entry name" value="Znf_RING/FYVE/PHD"/>
</dbReference>
<reference evidence="5" key="1">
    <citation type="submission" date="2013-12" db="EMBL/GenBank/DDBJ databases">
        <title>The Genome Sequence of Aphanomyces invadans NJM9701.</title>
        <authorList>
            <consortium name="The Broad Institute Genomics Platform"/>
            <person name="Russ C."/>
            <person name="Tyler B."/>
            <person name="van West P."/>
            <person name="Dieguez-Uribeondo J."/>
            <person name="Young S.K."/>
            <person name="Zeng Q."/>
            <person name="Gargeya S."/>
            <person name="Fitzgerald M."/>
            <person name="Abouelleil A."/>
            <person name="Alvarado L."/>
            <person name="Chapman S.B."/>
            <person name="Gainer-Dewar J."/>
            <person name="Goldberg J."/>
            <person name="Griggs A."/>
            <person name="Gujja S."/>
            <person name="Hansen M."/>
            <person name="Howarth C."/>
            <person name="Imamovic A."/>
            <person name="Ireland A."/>
            <person name="Larimer J."/>
            <person name="McCowan C."/>
            <person name="Murphy C."/>
            <person name="Pearson M."/>
            <person name="Poon T.W."/>
            <person name="Priest M."/>
            <person name="Roberts A."/>
            <person name="Saif S."/>
            <person name="Shea T."/>
            <person name="Sykes S."/>
            <person name="Wortman J."/>
            <person name="Nusbaum C."/>
            <person name="Birren B."/>
        </authorList>
    </citation>
    <scope>NUCLEOTIDE SEQUENCE [LARGE SCALE GENOMIC DNA]</scope>
    <source>
        <strain evidence="5">NJM9701</strain>
    </source>
</reference>